<dbReference type="EC" id="3.1.3.2" evidence="3"/>
<dbReference type="SUPFAM" id="SSF53254">
    <property type="entry name" value="Phosphoglycerate mutase-like"/>
    <property type="match status" value="1"/>
</dbReference>
<dbReference type="GO" id="GO:0003993">
    <property type="term" value="F:acid phosphatase activity"/>
    <property type="evidence" value="ECO:0007669"/>
    <property type="project" value="UniProtKB-EC"/>
</dbReference>
<comment type="similarity">
    <text evidence="2">Belongs to the histidine acid phosphatase family.</text>
</comment>
<dbReference type="InterPro" id="IPR029033">
    <property type="entry name" value="His_PPase_superfam"/>
</dbReference>
<gene>
    <name evidence="8" type="ORF">TELCIR_16223</name>
</gene>
<dbReference type="PANTHER" id="PTHR11567">
    <property type="entry name" value="ACID PHOSPHATASE-RELATED"/>
    <property type="match status" value="1"/>
</dbReference>
<evidence type="ECO:0000256" key="5">
    <source>
        <dbReference type="ARBA" id="ARBA00022801"/>
    </source>
</evidence>
<dbReference type="Pfam" id="PF00328">
    <property type="entry name" value="His_Phos_2"/>
    <property type="match status" value="1"/>
</dbReference>
<sequence>MTLEANRRLMHTFSYGWITGMYRRPDETLMIGNVDVGSEIQKIRGGSMFNELYMRMNSKLRCMNSNSHDCKWINSLKYYAYSAHDTTIYAFFAIMGIQDKVIHPNGYPAYSAATFIELWRNRSSNEPYFK</sequence>
<dbReference type="Proteomes" id="UP000230423">
    <property type="component" value="Unassembled WGS sequence"/>
</dbReference>
<reference evidence="8 9" key="1">
    <citation type="submission" date="2015-09" db="EMBL/GenBank/DDBJ databases">
        <title>Draft genome of the parasitic nematode Teladorsagia circumcincta isolate WARC Sus (inbred).</title>
        <authorList>
            <person name="Mitreva M."/>
        </authorList>
    </citation>
    <scope>NUCLEOTIDE SEQUENCE [LARGE SCALE GENOMIC DNA]</scope>
    <source>
        <strain evidence="8 9">S</strain>
    </source>
</reference>
<evidence type="ECO:0000256" key="7">
    <source>
        <dbReference type="ARBA" id="ARBA00023180"/>
    </source>
</evidence>
<dbReference type="EMBL" id="KZ352377">
    <property type="protein sequence ID" value="PIO62229.1"/>
    <property type="molecule type" value="Genomic_DNA"/>
</dbReference>
<keyword evidence="5" id="KW-0378">Hydrolase</keyword>
<evidence type="ECO:0000313" key="9">
    <source>
        <dbReference type="Proteomes" id="UP000230423"/>
    </source>
</evidence>
<dbReference type="InterPro" id="IPR000560">
    <property type="entry name" value="His_Pase_clade-2"/>
</dbReference>
<evidence type="ECO:0000256" key="1">
    <source>
        <dbReference type="ARBA" id="ARBA00000032"/>
    </source>
</evidence>
<dbReference type="AlphaFoldDB" id="A0A2G9TW25"/>
<dbReference type="CDD" id="cd07061">
    <property type="entry name" value="HP_HAP_like"/>
    <property type="match status" value="1"/>
</dbReference>
<evidence type="ECO:0000256" key="6">
    <source>
        <dbReference type="ARBA" id="ARBA00023157"/>
    </source>
</evidence>
<dbReference type="Gene3D" id="3.40.50.1240">
    <property type="entry name" value="Phosphoglycerate mutase-like"/>
    <property type="match status" value="1"/>
</dbReference>
<protein>
    <recommendedName>
        <fullName evidence="3">acid phosphatase</fullName>
        <ecNumber evidence="3">3.1.3.2</ecNumber>
    </recommendedName>
</protein>
<proteinExistence type="inferred from homology"/>
<evidence type="ECO:0000313" key="8">
    <source>
        <dbReference type="EMBL" id="PIO62229.1"/>
    </source>
</evidence>
<feature type="non-terminal residue" evidence="8">
    <location>
        <position position="130"/>
    </location>
</feature>
<keyword evidence="6" id="KW-1015">Disulfide bond</keyword>
<evidence type="ECO:0000256" key="3">
    <source>
        <dbReference type="ARBA" id="ARBA00012646"/>
    </source>
</evidence>
<comment type="catalytic activity">
    <reaction evidence="1">
        <text>a phosphate monoester + H2O = an alcohol + phosphate</text>
        <dbReference type="Rhea" id="RHEA:15017"/>
        <dbReference type="ChEBI" id="CHEBI:15377"/>
        <dbReference type="ChEBI" id="CHEBI:30879"/>
        <dbReference type="ChEBI" id="CHEBI:43474"/>
        <dbReference type="ChEBI" id="CHEBI:67140"/>
        <dbReference type="EC" id="3.1.3.2"/>
    </reaction>
</comment>
<accession>A0A2G9TW25</accession>
<organism evidence="8 9">
    <name type="scientific">Teladorsagia circumcincta</name>
    <name type="common">Brown stomach worm</name>
    <name type="synonym">Ostertagia circumcincta</name>
    <dbReference type="NCBI Taxonomy" id="45464"/>
    <lineage>
        <taxon>Eukaryota</taxon>
        <taxon>Metazoa</taxon>
        <taxon>Ecdysozoa</taxon>
        <taxon>Nematoda</taxon>
        <taxon>Chromadorea</taxon>
        <taxon>Rhabditida</taxon>
        <taxon>Rhabditina</taxon>
        <taxon>Rhabditomorpha</taxon>
        <taxon>Strongyloidea</taxon>
        <taxon>Trichostrongylidae</taxon>
        <taxon>Teladorsagia</taxon>
    </lineage>
</organism>
<keyword evidence="7" id="KW-0325">Glycoprotein</keyword>
<dbReference type="PANTHER" id="PTHR11567:SF211">
    <property type="entry name" value="PROSTATIC ACID PHOSPHATASE"/>
    <property type="match status" value="1"/>
</dbReference>
<keyword evidence="4" id="KW-0732">Signal</keyword>
<dbReference type="OrthoDB" id="258392at2759"/>
<evidence type="ECO:0000256" key="4">
    <source>
        <dbReference type="ARBA" id="ARBA00022729"/>
    </source>
</evidence>
<dbReference type="InterPro" id="IPR050645">
    <property type="entry name" value="Histidine_acid_phosphatase"/>
</dbReference>
<name>A0A2G9TW25_TELCI</name>
<keyword evidence="9" id="KW-1185">Reference proteome</keyword>
<evidence type="ECO:0000256" key="2">
    <source>
        <dbReference type="ARBA" id="ARBA00005375"/>
    </source>
</evidence>